<feature type="compositionally biased region" description="Polar residues" evidence="1">
    <location>
        <begin position="504"/>
        <end position="526"/>
    </location>
</feature>
<evidence type="ECO:0000256" key="1">
    <source>
        <dbReference type="SAM" id="MobiDB-lite"/>
    </source>
</evidence>
<feature type="compositionally biased region" description="Polar residues" evidence="1">
    <location>
        <begin position="455"/>
        <end position="471"/>
    </location>
</feature>
<dbReference type="OrthoDB" id="629492at2759"/>
<feature type="region of interest" description="Disordered" evidence="1">
    <location>
        <begin position="455"/>
        <end position="528"/>
    </location>
</feature>
<protein>
    <submittedName>
        <fullName evidence="3">Uncharacterized protein</fullName>
    </submittedName>
</protein>
<feature type="compositionally biased region" description="Basic and acidic residues" evidence="1">
    <location>
        <begin position="341"/>
        <end position="381"/>
    </location>
</feature>
<dbReference type="PANTHER" id="PTHR31780:SF15">
    <property type="entry name" value="STRESS RESPONSE NST1-LIKE PROTEIN"/>
    <property type="match status" value="1"/>
</dbReference>
<feature type="compositionally biased region" description="Basic and acidic residues" evidence="1">
    <location>
        <begin position="299"/>
        <end position="331"/>
    </location>
</feature>
<feature type="compositionally biased region" description="Basic and acidic residues" evidence="1">
    <location>
        <begin position="254"/>
        <end position="265"/>
    </location>
</feature>
<feature type="compositionally biased region" description="Polar residues" evidence="1">
    <location>
        <begin position="660"/>
        <end position="682"/>
    </location>
</feature>
<dbReference type="PANTHER" id="PTHR31780">
    <property type="entry name" value="STRESS RESPONSE PROTEIN NST1-RELATED"/>
    <property type="match status" value="1"/>
</dbReference>
<dbReference type="InterPro" id="IPR051195">
    <property type="entry name" value="Fungal_stress_NST1"/>
</dbReference>
<evidence type="ECO:0000256" key="2">
    <source>
        <dbReference type="SAM" id="Phobius"/>
    </source>
</evidence>
<proteinExistence type="predicted"/>
<evidence type="ECO:0000313" key="4">
    <source>
        <dbReference type="Proteomes" id="UP000541444"/>
    </source>
</evidence>
<keyword evidence="2" id="KW-1133">Transmembrane helix</keyword>
<gene>
    <name evidence="3" type="ORF">GIB67_010991</name>
</gene>
<reference evidence="3 4" key="1">
    <citation type="journal article" date="2020" name="IScience">
        <title>Genome Sequencing of the Endangered Kingdonia uniflora (Circaeasteraceae, Ranunculales) Reveals Potential Mechanisms of Evolutionary Specialization.</title>
        <authorList>
            <person name="Sun Y."/>
            <person name="Deng T."/>
            <person name="Zhang A."/>
            <person name="Moore M.J."/>
            <person name="Landis J.B."/>
            <person name="Lin N."/>
            <person name="Zhang H."/>
            <person name="Zhang X."/>
            <person name="Huang J."/>
            <person name="Zhang X."/>
            <person name="Sun H."/>
            <person name="Wang H."/>
        </authorList>
    </citation>
    <scope>NUCLEOTIDE SEQUENCE [LARGE SCALE GENOMIC DNA]</scope>
    <source>
        <strain evidence="3">TB1705</strain>
        <tissue evidence="3">Leaf</tissue>
    </source>
</reference>
<feature type="region of interest" description="Disordered" evidence="1">
    <location>
        <begin position="643"/>
        <end position="683"/>
    </location>
</feature>
<keyword evidence="2" id="KW-0472">Membrane</keyword>
<organism evidence="3 4">
    <name type="scientific">Kingdonia uniflora</name>
    <dbReference type="NCBI Taxonomy" id="39325"/>
    <lineage>
        <taxon>Eukaryota</taxon>
        <taxon>Viridiplantae</taxon>
        <taxon>Streptophyta</taxon>
        <taxon>Embryophyta</taxon>
        <taxon>Tracheophyta</taxon>
        <taxon>Spermatophyta</taxon>
        <taxon>Magnoliopsida</taxon>
        <taxon>Ranunculales</taxon>
        <taxon>Circaeasteraceae</taxon>
        <taxon>Kingdonia</taxon>
    </lineage>
</organism>
<feature type="region of interest" description="Disordered" evidence="1">
    <location>
        <begin position="244"/>
        <end position="265"/>
    </location>
</feature>
<dbReference type="Proteomes" id="UP000541444">
    <property type="component" value="Unassembled WGS sequence"/>
</dbReference>
<accession>A0A7J7MMK1</accession>
<name>A0A7J7MMK1_9MAGN</name>
<dbReference type="AlphaFoldDB" id="A0A7J7MMK1"/>
<feature type="region of interest" description="Disordered" evidence="1">
    <location>
        <begin position="299"/>
        <end position="397"/>
    </location>
</feature>
<keyword evidence="4" id="KW-1185">Reference proteome</keyword>
<dbReference type="EMBL" id="JACGCM010001386">
    <property type="protein sequence ID" value="KAF6156067.1"/>
    <property type="molecule type" value="Genomic_DNA"/>
</dbReference>
<feature type="transmembrane region" description="Helical" evidence="2">
    <location>
        <begin position="14"/>
        <end position="32"/>
    </location>
</feature>
<comment type="caution">
    <text evidence="3">The sequence shown here is derived from an EMBL/GenBank/DDBJ whole genome shotgun (WGS) entry which is preliminary data.</text>
</comment>
<sequence length="830" mass="93093">MCILCVIQKWSRRVATMLPWLVIPLIGLWALSQLLPPGFRFEVTSPRLACVLVLLVTLFWYEILMPQLSAWRARRSAWLRERKRVEAIEMQKLRKMATRRCRNCFTPYRDQNPVGGRFMCSYCGHVSKRPVLDMNGPSGLGSITNSGMNIRDLIGKGGKLWNGKGCSENGWSYTFDWLENGSTVFSGDDRCLAENSDSGVYVTMCRLVASFTWSIRWLCKTIFRFTLKDSTAMDAERKDMVSKKVENGVGANESKGEKARRKAEEKRQARLERELLEQEERKQREEVARLVEERRRLRDEKMESEKQKENDTKRETERKRQERKKEKDKGSSKSNSDCEELDKRAGRETEKKREFDKRSESERRDLHNKVVMESIKGHISETGHATKASTSNSYGRGNGVRYLDRVKGSFLSSSKAFNGASFFGKSSTSSATVVSNTSKPISSVDHLQASVNKNAVHSTNNTPGKLTSSEANFCPPVASNMQPHSAPRKSWQQLFTRSPAVPSDSATDVTGKSSQNTQAEPHSSSHYPVLRSDDQILSGQLLPFTLPPYPNGFTSSSSISSSAAEPIFPPVRKMPFELMSDEPEIFEDPCYVPDPVSLLGPVSESLDIFTLDVGTGFVRDMEFGRLRALRNVSASAEVNKLSPIESPMSRSRLNEDRHVNSSPFPSTPITQRVNTSPSNESNDAYEAGTWQMWGSPPLGQDRLCLVGGPSSWLSPLAQAKPIHEEVVHLPSLKAMPSSFKNDKQILSGTCSPQRVCFNNCQNTAMFSPRGSVATDNDRWLFQPPLGVRENQFPPIIRQEDIYQNEAAYGTPGRSATILPFDPSTANCWSK</sequence>
<keyword evidence="2" id="KW-0812">Transmembrane</keyword>
<evidence type="ECO:0000313" key="3">
    <source>
        <dbReference type="EMBL" id="KAF6156067.1"/>
    </source>
</evidence>